<dbReference type="PRINTS" id="PR00469">
    <property type="entry name" value="PNDRDTASEII"/>
</dbReference>
<feature type="domain" description="FAD/NAD(P)-binding" evidence="2">
    <location>
        <begin position="4"/>
        <end position="291"/>
    </location>
</feature>
<proteinExistence type="predicted"/>
<reference evidence="3" key="2">
    <citation type="submission" date="2020-09" db="EMBL/GenBank/DDBJ databases">
        <authorList>
            <person name="Sun Q."/>
            <person name="Zhou Y."/>
        </authorList>
    </citation>
    <scope>NUCLEOTIDE SEQUENCE</scope>
    <source>
        <strain evidence="3">CGMCC 1.15454</strain>
    </source>
</reference>
<dbReference type="InterPro" id="IPR036188">
    <property type="entry name" value="FAD/NAD-bd_sf"/>
</dbReference>
<reference evidence="3" key="1">
    <citation type="journal article" date="2014" name="Int. J. Syst. Evol. Microbiol.">
        <title>Complete genome sequence of Corynebacterium casei LMG S-19264T (=DSM 44701T), isolated from a smear-ripened cheese.</title>
        <authorList>
            <consortium name="US DOE Joint Genome Institute (JGI-PGF)"/>
            <person name="Walter F."/>
            <person name="Albersmeier A."/>
            <person name="Kalinowski J."/>
            <person name="Ruckert C."/>
        </authorList>
    </citation>
    <scope>NUCLEOTIDE SEQUENCE</scope>
    <source>
        <strain evidence="3">CGMCC 1.15454</strain>
    </source>
</reference>
<organism evidence="3 4">
    <name type="scientific">Lentibacillus populi</name>
    <dbReference type="NCBI Taxonomy" id="1827502"/>
    <lineage>
        <taxon>Bacteria</taxon>
        <taxon>Bacillati</taxon>
        <taxon>Bacillota</taxon>
        <taxon>Bacilli</taxon>
        <taxon>Bacillales</taxon>
        <taxon>Bacillaceae</taxon>
        <taxon>Lentibacillus</taxon>
    </lineage>
</organism>
<keyword evidence="1" id="KW-0560">Oxidoreductase</keyword>
<evidence type="ECO:0000259" key="2">
    <source>
        <dbReference type="Pfam" id="PF07992"/>
    </source>
</evidence>
<dbReference type="Gene3D" id="3.50.50.60">
    <property type="entry name" value="FAD/NAD(P)-binding domain"/>
    <property type="match status" value="2"/>
</dbReference>
<evidence type="ECO:0000313" key="4">
    <source>
        <dbReference type="Proteomes" id="UP000621492"/>
    </source>
</evidence>
<dbReference type="PRINTS" id="PR00368">
    <property type="entry name" value="FADPNR"/>
</dbReference>
<dbReference type="PANTHER" id="PTHR42949:SF3">
    <property type="entry name" value="ANAEROBIC GLYCEROL-3-PHOSPHATE DEHYDROGENASE SUBUNIT B"/>
    <property type="match status" value="1"/>
</dbReference>
<name>A0A9W5X5Q5_9BACI</name>
<dbReference type="InterPro" id="IPR051691">
    <property type="entry name" value="Metab_Enz_Cyan_OpOx_G3PDH"/>
</dbReference>
<keyword evidence="4" id="KW-1185">Reference proteome</keyword>
<dbReference type="RefSeq" id="WP_188725244.1">
    <property type="nucleotide sequence ID" value="NZ_BMJD01000018.1"/>
</dbReference>
<dbReference type="AlphaFoldDB" id="A0A9W5X5Q5"/>
<accession>A0A9W5X5Q5</accession>
<evidence type="ECO:0000256" key="1">
    <source>
        <dbReference type="ARBA" id="ARBA00023002"/>
    </source>
</evidence>
<evidence type="ECO:0000313" key="3">
    <source>
        <dbReference type="EMBL" id="GGB45723.1"/>
    </source>
</evidence>
<dbReference type="SUPFAM" id="SSF51905">
    <property type="entry name" value="FAD/NAD(P)-binding domain"/>
    <property type="match status" value="1"/>
</dbReference>
<protein>
    <recommendedName>
        <fullName evidence="2">FAD/NAD(P)-binding domain-containing protein</fullName>
    </recommendedName>
</protein>
<gene>
    <name evidence="3" type="ORF">GCM10011409_24130</name>
</gene>
<dbReference type="Proteomes" id="UP000621492">
    <property type="component" value="Unassembled WGS sequence"/>
</dbReference>
<sequence>METDLLIVGGGPAGLHAAYVAASNGIKTIIVDESFSLGGQLRQQTQQLNNLPKQFGDQTGTALAQTLIERLTNLDVTVLLKHTMIGTYKDGRVGVSNGQNTIPIAAKKVIVATGAAEEAFVFPGWTLPGVMTAGAAQILMNREHVIPGKNALVIGSNDFALEVGKQLVENGVCLQGIVDNEVQLVGKKAETVHFLKEAGVPVYLDSFVKHASGSGEVEKVIISYNNTEEEMDIDLVCIGKGLTPILEPFEILNCDFTYEKELGGWLPQYSTMMETSTSSIYVAGNAAGITNLGPILLTAEIAAVSVAETLNGLSKEEANVKRELSWQELYRLESAESQNAFHARVNLMRSFQDNVDAQLTQLFNMFVGGV</sequence>
<dbReference type="PANTHER" id="PTHR42949">
    <property type="entry name" value="ANAEROBIC GLYCEROL-3-PHOSPHATE DEHYDROGENASE SUBUNIT B"/>
    <property type="match status" value="1"/>
</dbReference>
<dbReference type="EMBL" id="BMJD01000018">
    <property type="protein sequence ID" value="GGB45723.1"/>
    <property type="molecule type" value="Genomic_DNA"/>
</dbReference>
<comment type="caution">
    <text evidence="3">The sequence shown here is derived from an EMBL/GenBank/DDBJ whole genome shotgun (WGS) entry which is preliminary data.</text>
</comment>
<dbReference type="GO" id="GO:0016491">
    <property type="term" value="F:oxidoreductase activity"/>
    <property type="evidence" value="ECO:0007669"/>
    <property type="project" value="UniProtKB-KW"/>
</dbReference>
<dbReference type="InterPro" id="IPR023753">
    <property type="entry name" value="FAD/NAD-binding_dom"/>
</dbReference>
<dbReference type="Pfam" id="PF07992">
    <property type="entry name" value="Pyr_redox_2"/>
    <property type="match status" value="1"/>
</dbReference>